<evidence type="ECO:0000313" key="9">
    <source>
        <dbReference type="EMBL" id="SDF24451.1"/>
    </source>
</evidence>
<accession>A0A1G7JHR4</accession>
<dbReference type="SUPFAM" id="SSF57863">
    <property type="entry name" value="ArfGap/RecO-like zinc finger"/>
    <property type="match status" value="1"/>
</dbReference>
<evidence type="ECO:0000256" key="5">
    <source>
        <dbReference type="ARBA" id="ARBA00023204"/>
    </source>
</evidence>
<keyword evidence="5 7" id="KW-0234">DNA repair</keyword>
<feature type="domain" description="DNA replication/recombination mediator RecO N-terminal" evidence="8">
    <location>
        <begin position="3"/>
        <end position="67"/>
    </location>
</feature>
<dbReference type="PANTHER" id="PTHR33991:SF1">
    <property type="entry name" value="DNA REPAIR PROTEIN RECO"/>
    <property type="match status" value="1"/>
</dbReference>
<organism evidence="9 10">
    <name type="scientific">Sporolituus thermophilus DSM 23256</name>
    <dbReference type="NCBI Taxonomy" id="1123285"/>
    <lineage>
        <taxon>Bacteria</taxon>
        <taxon>Bacillati</taxon>
        <taxon>Bacillota</taxon>
        <taxon>Negativicutes</taxon>
        <taxon>Selenomonadales</taxon>
        <taxon>Sporomusaceae</taxon>
        <taxon>Sporolituus</taxon>
    </lineage>
</organism>
<dbReference type="SUPFAM" id="SSF50249">
    <property type="entry name" value="Nucleic acid-binding proteins"/>
    <property type="match status" value="1"/>
</dbReference>
<dbReference type="Pfam" id="PF11967">
    <property type="entry name" value="RecO_N"/>
    <property type="match status" value="1"/>
</dbReference>
<dbReference type="GO" id="GO:0006302">
    <property type="term" value="P:double-strand break repair"/>
    <property type="evidence" value="ECO:0007669"/>
    <property type="project" value="TreeGrafter"/>
</dbReference>
<dbReference type="STRING" id="1123285.SAMN05660235_00914"/>
<dbReference type="InterPro" id="IPR042242">
    <property type="entry name" value="RecO_C"/>
</dbReference>
<dbReference type="Gene3D" id="1.20.1440.120">
    <property type="entry name" value="Recombination protein O, C-terminal domain"/>
    <property type="match status" value="1"/>
</dbReference>
<dbReference type="InterPro" id="IPR037278">
    <property type="entry name" value="ARFGAP/RecO"/>
</dbReference>
<evidence type="ECO:0000313" key="10">
    <source>
        <dbReference type="Proteomes" id="UP000243333"/>
    </source>
</evidence>
<dbReference type="InterPro" id="IPR012340">
    <property type="entry name" value="NA-bd_OB-fold"/>
</dbReference>
<dbReference type="InterPro" id="IPR003717">
    <property type="entry name" value="RecO"/>
</dbReference>
<evidence type="ECO:0000256" key="2">
    <source>
        <dbReference type="ARBA" id="ARBA00021310"/>
    </source>
</evidence>
<evidence type="ECO:0000256" key="4">
    <source>
        <dbReference type="ARBA" id="ARBA00023172"/>
    </source>
</evidence>
<gene>
    <name evidence="7" type="primary">recO</name>
    <name evidence="9" type="ORF">SAMN05660235_00914</name>
</gene>
<dbReference type="GO" id="GO:0043590">
    <property type="term" value="C:bacterial nucleoid"/>
    <property type="evidence" value="ECO:0007669"/>
    <property type="project" value="TreeGrafter"/>
</dbReference>
<protein>
    <recommendedName>
        <fullName evidence="2 7">DNA repair protein RecO</fullName>
    </recommendedName>
    <alternativeName>
        <fullName evidence="6 7">Recombination protein O</fullName>
    </alternativeName>
</protein>
<sequence length="237" mass="26266">MTVRDCGTVDRMVTLFSRQYGKITAVAFGARRPKSSFAGCLQPFSHVDLLLARNRGGECIRQCEIIHGHRKLREELPRMVYATLVAEIVTELWPENEADSDVFELLVDVLFTLEERNPRVAAIAAAWQLLALAGFAPEYRRCVACGSVISLPAHFNIGAGGVMCPACGGSQTNFTEGQANLLAKFLTLDFRSPGRFTVNAAVLAELEKLLGQCLFYHLEKELKTWAFIQRFEQPGKG</sequence>
<keyword evidence="3 7" id="KW-0227">DNA damage</keyword>
<dbReference type="NCBIfam" id="TIGR00613">
    <property type="entry name" value="reco"/>
    <property type="match status" value="1"/>
</dbReference>
<name>A0A1G7JHR4_9FIRM</name>
<keyword evidence="4 7" id="KW-0233">DNA recombination</keyword>
<evidence type="ECO:0000256" key="7">
    <source>
        <dbReference type="HAMAP-Rule" id="MF_00201"/>
    </source>
</evidence>
<dbReference type="AlphaFoldDB" id="A0A1G7JHR4"/>
<dbReference type="GO" id="GO:0006310">
    <property type="term" value="P:DNA recombination"/>
    <property type="evidence" value="ECO:0007669"/>
    <property type="project" value="UniProtKB-UniRule"/>
</dbReference>
<evidence type="ECO:0000259" key="8">
    <source>
        <dbReference type="Pfam" id="PF11967"/>
    </source>
</evidence>
<proteinExistence type="inferred from homology"/>
<comment type="function">
    <text evidence="7">Involved in DNA repair and RecF pathway recombination.</text>
</comment>
<dbReference type="HAMAP" id="MF_00201">
    <property type="entry name" value="RecO"/>
    <property type="match status" value="1"/>
</dbReference>
<reference evidence="10" key="1">
    <citation type="submission" date="2016-10" db="EMBL/GenBank/DDBJ databases">
        <authorList>
            <person name="Varghese N."/>
            <person name="Submissions S."/>
        </authorList>
    </citation>
    <scope>NUCLEOTIDE SEQUENCE [LARGE SCALE GENOMIC DNA]</scope>
    <source>
        <strain evidence="10">DSM 23256</strain>
    </source>
</reference>
<dbReference type="Pfam" id="PF02565">
    <property type="entry name" value="RecO_C"/>
    <property type="match status" value="1"/>
</dbReference>
<comment type="similarity">
    <text evidence="1 7">Belongs to the RecO family.</text>
</comment>
<dbReference type="PANTHER" id="PTHR33991">
    <property type="entry name" value="DNA REPAIR PROTEIN RECO"/>
    <property type="match status" value="1"/>
</dbReference>
<dbReference type="Proteomes" id="UP000243333">
    <property type="component" value="Unassembled WGS sequence"/>
</dbReference>
<keyword evidence="10" id="KW-1185">Reference proteome</keyword>
<evidence type="ECO:0000256" key="3">
    <source>
        <dbReference type="ARBA" id="ARBA00022763"/>
    </source>
</evidence>
<evidence type="ECO:0000256" key="6">
    <source>
        <dbReference type="ARBA" id="ARBA00033409"/>
    </source>
</evidence>
<dbReference type="InterPro" id="IPR022572">
    <property type="entry name" value="DNA_rep/recomb_RecO_N"/>
</dbReference>
<dbReference type="Gene3D" id="2.40.50.140">
    <property type="entry name" value="Nucleic acid-binding proteins"/>
    <property type="match status" value="1"/>
</dbReference>
<evidence type="ECO:0000256" key="1">
    <source>
        <dbReference type="ARBA" id="ARBA00007452"/>
    </source>
</evidence>
<dbReference type="EMBL" id="FNBU01000005">
    <property type="protein sequence ID" value="SDF24451.1"/>
    <property type="molecule type" value="Genomic_DNA"/>
</dbReference>